<dbReference type="Gene3D" id="1.10.8.10">
    <property type="entry name" value="DNA helicase RuvA subunit, C-terminal domain"/>
    <property type="match status" value="1"/>
</dbReference>
<evidence type="ECO:0000313" key="11">
    <source>
        <dbReference type="Proteomes" id="UP001208570"/>
    </source>
</evidence>
<feature type="domain" description="PARP catalytic" evidence="9">
    <location>
        <begin position="430"/>
        <end position="603"/>
    </location>
</feature>
<dbReference type="Gene3D" id="3.90.228.10">
    <property type="match status" value="1"/>
</dbReference>
<name>A0AAD9N128_9ANNE</name>
<reference evidence="10" key="1">
    <citation type="journal article" date="2023" name="Mol. Biol. Evol.">
        <title>Third-Generation Sequencing Reveals the Adaptive Role of the Epigenome in Three Deep-Sea Polychaetes.</title>
        <authorList>
            <person name="Perez M."/>
            <person name="Aroh O."/>
            <person name="Sun Y."/>
            <person name="Lan Y."/>
            <person name="Juniper S.K."/>
            <person name="Young C.R."/>
            <person name="Angers B."/>
            <person name="Qian P.Y."/>
        </authorList>
    </citation>
    <scope>NUCLEOTIDE SEQUENCE</scope>
    <source>
        <strain evidence="10">P08H-3</strain>
    </source>
</reference>
<keyword evidence="1 6" id="KW-0328">Glycosyltransferase</keyword>
<evidence type="ECO:0000259" key="8">
    <source>
        <dbReference type="PROSITE" id="PS50030"/>
    </source>
</evidence>
<dbReference type="SUPFAM" id="SSF56399">
    <property type="entry name" value="ADP-ribosylation"/>
    <property type="match status" value="1"/>
</dbReference>
<evidence type="ECO:0000256" key="2">
    <source>
        <dbReference type="ARBA" id="ARBA00022679"/>
    </source>
</evidence>
<organism evidence="10 11">
    <name type="scientific">Paralvinella palmiformis</name>
    <dbReference type="NCBI Taxonomy" id="53620"/>
    <lineage>
        <taxon>Eukaryota</taxon>
        <taxon>Metazoa</taxon>
        <taxon>Spiralia</taxon>
        <taxon>Lophotrochozoa</taxon>
        <taxon>Annelida</taxon>
        <taxon>Polychaeta</taxon>
        <taxon>Sedentaria</taxon>
        <taxon>Canalipalpata</taxon>
        <taxon>Terebellida</taxon>
        <taxon>Terebelliformia</taxon>
        <taxon>Alvinellidae</taxon>
        <taxon>Paralvinella</taxon>
    </lineage>
</organism>
<comment type="similarity">
    <text evidence="5">Belongs to the ARTD/PARP family.</text>
</comment>
<evidence type="ECO:0000259" key="9">
    <source>
        <dbReference type="PROSITE" id="PS51059"/>
    </source>
</evidence>
<comment type="caution">
    <text evidence="10">The sequence shown here is derived from an EMBL/GenBank/DDBJ whole genome shotgun (WGS) entry which is preliminary data.</text>
</comment>
<sequence>MMEAYEQHKYRISDYSSDEEGSTDFDDYYGNDDDDGDENVLHPLLEDDMERVKNFYGSETISYRLYSAVDSIDVELSFSMGILDREIAIAWKIKPEEPIIVRLHLSMTHYLDGNVPKIEVFQPSQKEKFGIGSQLKKILETFLSEEWKNLSNSLLRCQVKGTAMPSPSSNQLKDDSTLNSDCSQLALGDHCESLKKLTDMGFSKEIAQNALVLSGYETLAAIDLLVTNPDSCTVKPQTAGKQQVQTVTTSGHAGMKSKGRGKLVEPGSTFGHILSKIAKTFEPSMVASVHGDPKRHPGLAEGFLLMIMQYVYQRLPTMNEFCVVCDEPHVFERGGMLKPAVCARELCTFSFLSLGVMSDAADDIATEAEVVNLLIVMANAACQSQKRDVIFEPYPTVVNPLKSKQLALYPEKKDFHKVKTILESFPSITDMLHLREAELKKEMDERDILAYPLLQWIITSNRSHIVKLPAEKQLGFMQTSHQFLLRSSPPAREAIFREAKTKFGSTFAFHGSPLENWHSILRQGLINASGTRYQRHGAAYGKGIYLSPQASVSFGYSGMNQPQVPNLKFYGGNKATRARQGHPRSRHFLKNSNLICIALCEGV</sequence>
<evidence type="ECO:0000256" key="3">
    <source>
        <dbReference type="ARBA" id="ARBA00022695"/>
    </source>
</evidence>
<evidence type="ECO:0000256" key="4">
    <source>
        <dbReference type="ARBA" id="ARBA00023027"/>
    </source>
</evidence>
<evidence type="ECO:0000256" key="1">
    <source>
        <dbReference type="ARBA" id="ARBA00022676"/>
    </source>
</evidence>
<dbReference type="AlphaFoldDB" id="A0AAD9N128"/>
<feature type="compositionally biased region" description="Acidic residues" evidence="7">
    <location>
        <begin position="16"/>
        <end position="32"/>
    </location>
</feature>
<evidence type="ECO:0000256" key="6">
    <source>
        <dbReference type="RuleBase" id="RU362114"/>
    </source>
</evidence>
<dbReference type="InterPro" id="IPR012317">
    <property type="entry name" value="Poly(ADP-ribose)pol_cat_dom"/>
</dbReference>
<proteinExistence type="inferred from homology"/>
<evidence type="ECO:0000313" key="10">
    <source>
        <dbReference type="EMBL" id="KAK2152830.1"/>
    </source>
</evidence>
<feature type="domain" description="UBA" evidence="8">
    <location>
        <begin position="186"/>
        <end position="228"/>
    </location>
</feature>
<accession>A0AAD9N128</accession>
<dbReference type="InterPro" id="IPR015940">
    <property type="entry name" value="UBA"/>
</dbReference>
<keyword evidence="11" id="KW-1185">Reference proteome</keyword>
<keyword evidence="3" id="KW-0548">Nucleotidyltransferase</keyword>
<dbReference type="PROSITE" id="PS51059">
    <property type="entry name" value="PARP_CATALYTIC"/>
    <property type="match status" value="1"/>
</dbReference>
<dbReference type="Pfam" id="PF00644">
    <property type="entry name" value="PARP"/>
    <property type="match status" value="1"/>
</dbReference>
<dbReference type="InterPro" id="IPR051838">
    <property type="entry name" value="ARTD_PARP"/>
</dbReference>
<dbReference type="SUPFAM" id="SSF46934">
    <property type="entry name" value="UBA-like"/>
    <property type="match status" value="1"/>
</dbReference>
<keyword evidence="2 6" id="KW-0808">Transferase</keyword>
<dbReference type="PANTHER" id="PTHR21328">
    <property type="entry name" value="POLY ADP-RIBOSE POLYMERASE FAMILY, MEMBER PARP"/>
    <property type="match status" value="1"/>
</dbReference>
<dbReference type="Proteomes" id="UP001208570">
    <property type="component" value="Unassembled WGS sequence"/>
</dbReference>
<protein>
    <recommendedName>
        <fullName evidence="6">Poly [ADP-ribose] polymerase</fullName>
        <shortName evidence="6">PARP</shortName>
        <ecNumber evidence="6">2.4.2.-</ecNumber>
    </recommendedName>
</protein>
<dbReference type="GO" id="GO:0003950">
    <property type="term" value="F:NAD+ poly-ADP-ribosyltransferase activity"/>
    <property type="evidence" value="ECO:0007669"/>
    <property type="project" value="UniProtKB-UniRule"/>
</dbReference>
<feature type="region of interest" description="Disordered" evidence="7">
    <location>
        <begin position="13"/>
        <end position="32"/>
    </location>
</feature>
<dbReference type="GO" id="GO:0016779">
    <property type="term" value="F:nucleotidyltransferase activity"/>
    <property type="evidence" value="ECO:0007669"/>
    <property type="project" value="UniProtKB-KW"/>
</dbReference>
<dbReference type="InterPro" id="IPR009060">
    <property type="entry name" value="UBA-like_sf"/>
</dbReference>
<keyword evidence="4 6" id="KW-0520">NAD</keyword>
<dbReference type="PROSITE" id="PS50030">
    <property type="entry name" value="UBA"/>
    <property type="match status" value="1"/>
</dbReference>
<dbReference type="EC" id="2.4.2.-" evidence="6"/>
<evidence type="ECO:0000256" key="5">
    <source>
        <dbReference type="ARBA" id="ARBA00024347"/>
    </source>
</evidence>
<gene>
    <name evidence="10" type="ORF">LSH36_316g01001</name>
</gene>
<dbReference type="EMBL" id="JAODUP010000316">
    <property type="protein sequence ID" value="KAK2152830.1"/>
    <property type="molecule type" value="Genomic_DNA"/>
</dbReference>
<evidence type="ECO:0000256" key="7">
    <source>
        <dbReference type="SAM" id="MobiDB-lite"/>
    </source>
</evidence>